<accession>A0ABU0ZCC9</accession>
<dbReference type="PANTHER" id="PTHR11228">
    <property type="entry name" value="RADICAL SAM DOMAIN PROTEIN"/>
    <property type="match status" value="1"/>
</dbReference>
<keyword evidence="4" id="KW-0411">Iron-sulfur</keyword>
<dbReference type="PROSITE" id="PS51918">
    <property type="entry name" value="RADICAL_SAM"/>
    <property type="match status" value="1"/>
</dbReference>
<dbReference type="InterPro" id="IPR050377">
    <property type="entry name" value="Radical_SAM_PqqE_MftC-like"/>
</dbReference>
<dbReference type="SFLD" id="SFLDS00029">
    <property type="entry name" value="Radical_SAM"/>
    <property type="match status" value="1"/>
</dbReference>
<dbReference type="SUPFAM" id="SSF102114">
    <property type="entry name" value="Radical SAM enzymes"/>
    <property type="match status" value="1"/>
</dbReference>
<evidence type="ECO:0000256" key="1">
    <source>
        <dbReference type="ARBA" id="ARBA00022691"/>
    </source>
</evidence>
<dbReference type="EMBL" id="JAVHUY010000007">
    <property type="protein sequence ID" value="MDQ7904693.1"/>
    <property type="molecule type" value="Genomic_DNA"/>
</dbReference>
<dbReference type="Proteomes" id="UP001230908">
    <property type="component" value="Unassembled WGS sequence"/>
</dbReference>
<organism evidence="6 7">
    <name type="scientific">Phytohabitans maris</name>
    <dbReference type="NCBI Taxonomy" id="3071409"/>
    <lineage>
        <taxon>Bacteria</taxon>
        <taxon>Bacillati</taxon>
        <taxon>Actinomycetota</taxon>
        <taxon>Actinomycetes</taxon>
        <taxon>Micromonosporales</taxon>
        <taxon>Micromonosporaceae</taxon>
    </lineage>
</organism>
<sequence length="343" mass="37212">MTGICLLWALRSPCNLGCRYCYFGTIEDHRSNPPQQPGQLSHLSRTDLDLAHIAAFVQTLSGSRVQRIFLAGGEPLIWPPIMDVIAAIKAAGVQVVVCTNGIPLTRHRLVDQIIEAEVDAVSVSLDSPDPGYNDTWRPARNGIHGHSDVLAGVRGLLARRGARRTPRVGLYMVITRLNIDAVTQVAALAADLGCDYFVPQPIALDPDHPLHGQLSLTPADAPALGRALADLNTHRPVALPAPTYRDRVIDAITRKQPGTVHGCFGGTDLFFIEPDGSVWDCPSTLKIAATRPDRHRTIRDAHASDLFGPARPCQDCHLFSRDCVNMWPLSGFGDFLQPAGAAR</sequence>
<evidence type="ECO:0000259" key="5">
    <source>
        <dbReference type="PROSITE" id="PS51918"/>
    </source>
</evidence>
<keyword evidence="1" id="KW-0949">S-adenosyl-L-methionine</keyword>
<dbReference type="InterPro" id="IPR013785">
    <property type="entry name" value="Aldolase_TIM"/>
</dbReference>
<name>A0ABU0ZCC9_9ACTN</name>
<evidence type="ECO:0000313" key="6">
    <source>
        <dbReference type="EMBL" id="MDQ7904693.1"/>
    </source>
</evidence>
<proteinExistence type="predicted"/>
<evidence type="ECO:0000256" key="2">
    <source>
        <dbReference type="ARBA" id="ARBA00022723"/>
    </source>
</evidence>
<evidence type="ECO:0000256" key="4">
    <source>
        <dbReference type="ARBA" id="ARBA00023014"/>
    </source>
</evidence>
<dbReference type="SFLD" id="SFLDG01067">
    <property type="entry name" value="SPASM/twitch_domain_containing"/>
    <property type="match status" value="1"/>
</dbReference>
<dbReference type="InterPro" id="IPR058240">
    <property type="entry name" value="rSAM_sf"/>
</dbReference>
<evidence type="ECO:0000313" key="7">
    <source>
        <dbReference type="Proteomes" id="UP001230908"/>
    </source>
</evidence>
<gene>
    <name evidence="6" type="ORF">RB614_09185</name>
</gene>
<dbReference type="RefSeq" id="WP_308711964.1">
    <property type="nucleotide sequence ID" value="NZ_JAVHUY010000007.1"/>
</dbReference>
<dbReference type="InterPro" id="IPR007197">
    <property type="entry name" value="rSAM"/>
</dbReference>
<dbReference type="CDD" id="cd01335">
    <property type="entry name" value="Radical_SAM"/>
    <property type="match status" value="1"/>
</dbReference>
<comment type="caution">
    <text evidence="6">The sequence shown here is derived from an EMBL/GenBank/DDBJ whole genome shotgun (WGS) entry which is preliminary data.</text>
</comment>
<dbReference type="Pfam" id="PF04055">
    <property type="entry name" value="Radical_SAM"/>
    <property type="match status" value="1"/>
</dbReference>
<keyword evidence="3" id="KW-0408">Iron</keyword>
<dbReference type="PANTHER" id="PTHR11228:SF7">
    <property type="entry name" value="PQQA PEPTIDE CYCLASE"/>
    <property type="match status" value="1"/>
</dbReference>
<keyword evidence="7" id="KW-1185">Reference proteome</keyword>
<dbReference type="Gene3D" id="3.20.20.70">
    <property type="entry name" value="Aldolase class I"/>
    <property type="match status" value="1"/>
</dbReference>
<keyword evidence="2" id="KW-0479">Metal-binding</keyword>
<protein>
    <submittedName>
        <fullName evidence="6">Radical SAM protein</fullName>
    </submittedName>
</protein>
<reference evidence="6 7" key="1">
    <citation type="submission" date="2023-08" db="EMBL/GenBank/DDBJ databases">
        <title>Phytohabitans sansha sp. nov., isolated from marine sediment.</title>
        <authorList>
            <person name="Zhao Y."/>
            <person name="Yi K."/>
        </authorList>
    </citation>
    <scope>NUCLEOTIDE SEQUENCE [LARGE SCALE GENOMIC DNA]</scope>
    <source>
        <strain evidence="6 7">ZYX-F-186</strain>
    </source>
</reference>
<feature type="domain" description="Radical SAM core" evidence="5">
    <location>
        <begin position="1"/>
        <end position="240"/>
    </location>
</feature>
<evidence type="ECO:0000256" key="3">
    <source>
        <dbReference type="ARBA" id="ARBA00023004"/>
    </source>
</evidence>